<evidence type="ECO:0000256" key="3">
    <source>
        <dbReference type="ARBA" id="ARBA00022801"/>
    </source>
</evidence>
<comment type="caution">
    <text evidence="7">The sequence shown here is derived from an EMBL/GenBank/DDBJ whole genome shotgun (WGS) entry which is preliminary data.</text>
</comment>
<keyword evidence="4 5" id="KW-0342">GTP-binding</keyword>
<dbReference type="PANTHER" id="PTHR21231:SF3">
    <property type="entry name" value="GPN-LOOP GTPASE 2"/>
    <property type="match status" value="1"/>
</dbReference>
<comment type="similarity">
    <text evidence="1 5">Belongs to the GPN-loop GTPase family.</text>
</comment>
<evidence type="ECO:0000313" key="8">
    <source>
        <dbReference type="Proteomes" id="UP000807025"/>
    </source>
</evidence>
<evidence type="ECO:0000256" key="2">
    <source>
        <dbReference type="ARBA" id="ARBA00022741"/>
    </source>
</evidence>
<dbReference type="InterPro" id="IPR030231">
    <property type="entry name" value="Gpn2"/>
</dbReference>
<dbReference type="InterPro" id="IPR004130">
    <property type="entry name" value="Gpn"/>
</dbReference>
<comment type="function">
    <text evidence="5">Small GTPase required for proper localization of RNA polymerase II and III (RNAPII and RNAPIII). May act at an RNAP assembly step prior to nuclear import.</text>
</comment>
<dbReference type="CDD" id="cd17871">
    <property type="entry name" value="GPN2"/>
    <property type="match status" value="1"/>
</dbReference>
<dbReference type="GO" id="GO:0005737">
    <property type="term" value="C:cytoplasm"/>
    <property type="evidence" value="ECO:0007669"/>
    <property type="project" value="TreeGrafter"/>
</dbReference>
<dbReference type="SUPFAM" id="SSF52540">
    <property type="entry name" value="P-loop containing nucleoside triphosphate hydrolases"/>
    <property type="match status" value="1"/>
</dbReference>
<reference evidence="7" key="1">
    <citation type="submission" date="2020-11" db="EMBL/GenBank/DDBJ databases">
        <authorList>
            <consortium name="DOE Joint Genome Institute"/>
            <person name="Ahrendt S."/>
            <person name="Riley R."/>
            <person name="Andreopoulos W."/>
            <person name="Labutti K."/>
            <person name="Pangilinan J."/>
            <person name="Ruiz-Duenas F.J."/>
            <person name="Barrasa J.M."/>
            <person name="Sanchez-Garcia M."/>
            <person name="Camarero S."/>
            <person name="Miyauchi S."/>
            <person name="Serrano A."/>
            <person name="Linde D."/>
            <person name="Babiker R."/>
            <person name="Drula E."/>
            <person name="Ayuso-Fernandez I."/>
            <person name="Pacheco R."/>
            <person name="Padilla G."/>
            <person name="Ferreira P."/>
            <person name="Barriuso J."/>
            <person name="Kellner H."/>
            <person name="Castanera R."/>
            <person name="Alfaro M."/>
            <person name="Ramirez L."/>
            <person name="Pisabarro A.G."/>
            <person name="Kuo A."/>
            <person name="Tritt A."/>
            <person name="Lipzen A."/>
            <person name="He G."/>
            <person name="Yan M."/>
            <person name="Ng V."/>
            <person name="Cullen D."/>
            <person name="Martin F."/>
            <person name="Rosso M.-N."/>
            <person name="Henrissat B."/>
            <person name="Hibbett D."/>
            <person name="Martinez A.T."/>
            <person name="Grigoriev I.V."/>
        </authorList>
    </citation>
    <scope>NUCLEOTIDE SEQUENCE</scope>
    <source>
        <strain evidence="7">ATCC 90797</strain>
    </source>
</reference>
<evidence type="ECO:0000256" key="4">
    <source>
        <dbReference type="ARBA" id="ARBA00023134"/>
    </source>
</evidence>
<dbReference type="AlphaFoldDB" id="A0A9P6D692"/>
<dbReference type="PANTHER" id="PTHR21231">
    <property type="entry name" value="XPA-BINDING PROTEIN 1-RELATED"/>
    <property type="match status" value="1"/>
</dbReference>
<dbReference type="EMBL" id="MU154573">
    <property type="protein sequence ID" value="KAF9494376.1"/>
    <property type="molecule type" value="Genomic_DNA"/>
</dbReference>
<sequence>MPFGEIVCGSPGSGKSTYCYGKYQLLTALARPISVVNLDPANERIPYPCAIDISALITLKDVMDEHGLGPNGGMLYCMEYLEENYDWLEERLKELGPDAYILFDLPGQVELSTNHESVKRIIQRLAKSGFRLTAVHLCDAHYVTDATKYISVLLLSLRTMLHLELPHINVLSKVDLIAQYGDLDFNLDFYTEVQDLSYLENALSAASPRYAALNMAITSLIEDYGLVGFETLAVEDKASMLNLCRVIDRATGYVFVPPAGSDAPPGAVEEGDKPLASRPNAYALFSSAAGPIKGPGSDVRDVQERWIDAREEWDAYQNREWRREGEAVRDEAARREGIRRREGTK</sequence>
<dbReference type="Proteomes" id="UP000807025">
    <property type="component" value="Unassembled WGS sequence"/>
</dbReference>
<feature type="region of interest" description="Disordered" evidence="6">
    <location>
        <begin position="321"/>
        <end position="345"/>
    </location>
</feature>
<dbReference type="OrthoDB" id="5839at2759"/>
<protein>
    <recommendedName>
        <fullName evidence="5">GPN-loop GTPase 2</fullName>
    </recommendedName>
</protein>
<evidence type="ECO:0000313" key="7">
    <source>
        <dbReference type="EMBL" id="KAF9494376.1"/>
    </source>
</evidence>
<evidence type="ECO:0000256" key="5">
    <source>
        <dbReference type="RuleBase" id="RU365059"/>
    </source>
</evidence>
<dbReference type="GO" id="GO:0005525">
    <property type="term" value="F:GTP binding"/>
    <property type="evidence" value="ECO:0007669"/>
    <property type="project" value="UniProtKB-KW"/>
</dbReference>
<dbReference type="Pfam" id="PF03029">
    <property type="entry name" value="ATP_bind_1"/>
    <property type="match status" value="1"/>
</dbReference>
<gene>
    <name evidence="7" type="ORF">BDN71DRAFT_1393276</name>
</gene>
<organism evidence="7 8">
    <name type="scientific">Pleurotus eryngii</name>
    <name type="common">Boletus of the steppes</name>
    <dbReference type="NCBI Taxonomy" id="5323"/>
    <lineage>
        <taxon>Eukaryota</taxon>
        <taxon>Fungi</taxon>
        <taxon>Dikarya</taxon>
        <taxon>Basidiomycota</taxon>
        <taxon>Agaricomycotina</taxon>
        <taxon>Agaricomycetes</taxon>
        <taxon>Agaricomycetidae</taxon>
        <taxon>Agaricales</taxon>
        <taxon>Pleurotineae</taxon>
        <taxon>Pleurotaceae</taxon>
        <taxon>Pleurotus</taxon>
    </lineage>
</organism>
<accession>A0A9P6D692</accession>
<dbReference type="GO" id="GO:0003924">
    <property type="term" value="F:GTPase activity"/>
    <property type="evidence" value="ECO:0007669"/>
    <property type="project" value="TreeGrafter"/>
</dbReference>
<evidence type="ECO:0000256" key="1">
    <source>
        <dbReference type="ARBA" id="ARBA00005290"/>
    </source>
</evidence>
<dbReference type="InterPro" id="IPR027417">
    <property type="entry name" value="P-loop_NTPase"/>
</dbReference>
<dbReference type="FunFam" id="3.40.50.300:FF:000338">
    <property type="entry name" value="GPN-loop GTPase 2"/>
    <property type="match status" value="1"/>
</dbReference>
<keyword evidence="3 5" id="KW-0378">Hydrolase</keyword>
<dbReference type="Gene3D" id="3.40.50.300">
    <property type="entry name" value="P-loop containing nucleotide triphosphate hydrolases"/>
    <property type="match status" value="1"/>
</dbReference>
<name>A0A9P6D692_PLEER</name>
<evidence type="ECO:0000256" key="6">
    <source>
        <dbReference type="SAM" id="MobiDB-lite"/>
    </source>
</evidence>
<keyword evidence="8" id="KW-1185">Reference proteome</keyword>
<keyword evidence="2 5" id="KW-0547">Nucleotide-binding</keyword>
<proteinExistence type="inferred from homology"/>
<comment type="subunit">
    <text evidence="5">Binds to RNA polymerase II (RNAPII).</text>
</comment>